<protein>
    <submittedName>
        <fullName evidence="1">Uncharacterized protein</fullName>
    </submittedName>
</protein>
<accession>M3FLP9</accession>
<reference evidence="2" key="1">
    <citation type="journal article" date="2013" name="Genome Announc.">
        <title>Draft Genome Sequence of Streptomyces bottropensis ATCC 25435, a Bottromycin-Producing Actinomycete.</title>
        <authorList>
            <person name="Zhang H."/>
            <person name="Zhou W."/>
            <person name="Zhuang Y."/>
            <person name="Liang X."/>
            <person name="Liu T."/>
        </authorList>
    </citation>
    <scope>NUCLEOTIDE SEQUENCE [LARGE SCALE GENOMIC DNA]</scope>
    <source>
        <strain evidence="2">ATCC 25435</strain>
    </source>
</reference>
<dbReference type="EMBL" id="KB405094">
    <property type="protein sequence ID" value="EMF53004.1"/>
    <property type="molecule type" value="Genomic_DNA"/>
</dbReference>
<name>M3FLP9_9ACTN</name>
<dbReference type="AlphaFoldDB" id="M3FLP9"/>
<gene>
    <name evidence="1" type="ORF">SBD_6081</name>
</gene>
<evidence type="ECO:0000313" key="1">
    <source>
        <dbReference type="EMBL" id="EMF53004.1"/>
    </source>
</evidence>
<evidence type="ECO:0000313" key="2">
    <source>
        <dbReference type="Proteomes" id="UP000030760"/>
    </source>
</evidence>
<sequence>MHDASRWVNRPESRGLNSYVFLMRKRALTWAYGERRGGAWG</sequence>
<organism evidence="1 2">
    <name type="scientific">Streptomyces bottropensis ATCC 25435</name>
    <dbReference type="NCBI Taxonomy" id="1054862"/>
    <lineage>
        <taxon>Bacteria</taxon>
        <taxon>Bacillati</taxon>
        <taxon>Actinomycetota</taxon>
        <taxon>Actinomycetes</taxon>
        <taxon>Kitasatosporales</taxon>
        <taxon>Streptomycetaceae</taxon>
        <taxon>Streptomyces</taxon>
    </lineage>
</organism>
<dbReference type="Proteomes" id="UP000030760">
    <property type="component" value="Unassembled WGS sequence"/>
</dbReference>
<proteinExistence type="predicted"/>